<dbReference type="GO" id="GO:0008783">
    <property type="term" value="F:agmatinase activity"/>
    <property type="evidence" value="ECO:0007669"/>
    <property type="project" value="UniProtKB-EC"/>
</dbReference>
<evidence type="ECO:0000256" key="2">
    <source>
        <dbReference type="ARBA" id="ARBA00022723"/>
    </source>
</evidence>
<dbReference type="Proteomes" id="UP000229757">
    <property type="component" value="Chromosome"/>
</dbReference>
<dbReference type="PANTHER" id="PTHR11358">
    <property type="entry name" value="ARGINASE/AGMATINASE"/>
    <property type="match status" value="1"/>
</dbReference>
<dbReference type="Pfam" id="PF00491">
    <property type="entry name" value="Arginase"/>
    <property type="match status" value="1"/>
</dbReference>
<gene>
    <name evidence="6" type="primary">speB</name>
    <name evidence="6" type="ORF">REIFOR_00604</name>
</gene>
<dbReference type="InterPro" id="IPR020855">
    <property type="entry name" value="Ureohydrolase_Mn_BS"/>
</dbReference>
<dbReference type="PANTHER" id="PTHR11358:SF26">
    <property type="entry name" value="GUANIDINO ACID HYDROLASE, MITOCHONDRIAL"/>
    <property type="match status" value="1"/>
</dbReference>
<keyword evidence="4" id="KW-0464">Manganese</keyword>
<protein>
    <submittedName>
        <fullName evidence="6">Agmatinase</fullName>
        <ecNumber evidence="6">3.5.3.11</ecNumber>
    </submittedName>
</protein>
<feature type="binding site" evidence="4">
    <location>
        <position position="244"/>
    </location>
    <ligand>
        <name>Mn(2+)</name>
        <dbReference type="ChEBI" id="CHEBI:29035"/>
        <label>1</label>
    </ligand>
</feature>
<dbReference type="InterPro" id="IPR005925">
    <property type="entry name" value="Agmatinase-rel"/>
</dbReference>
<reference evidence="6 7" key="1">
    <citation type="journal article" date="2017" name="Environ. Microbiol.">
        <title>Genomic and physiological analyses of 'Reinekea forsetii' reveal a versatile opportunistic lifestyle during spring algae blooms.</title>
        <authorList>
            <person name="Avci B."/>
            <person name="Hahnke R.L."/>
            <person name="Chafee M."/>
            <person name="Fischer T."/>
            <person name="Gruber-Vodicka H."/>
            <person name="Tegetmeyer H.E."/>
            <person name="Harder J."/>
            <person name="Fuchs B.M."/>
            <person name="Amann R.I."/>
            <person name="Teeling H."/>
        </authorList>
    </citation>
    <scope>NUCLEOTIDE SEQUENCE [LARGE SCALE GENOMIC DNA]</scope>
    <source>
        <strain evidence="6 7">Hel1_31_D35</strain>
    </source>
</reference>
<dbReference type="NCBIfam" id="NF002564">
    <property type="entry name" value="PRK02190.1"/>
    <property type="match status" value="1"/>
</dbReference>
<dbReference type="PIRSF" id="PIRSF036979">
    <property type="entry name" value="Arginase"/>
    <property type="match status" value="1"/>
</dbReference>
<dbReference type="GO" id="GO:0033389">
    <property type="term" value="P:putrescine biosynthetic process from arginine, via agmatine"/>
    <property type="evidence" value="ECO:0007669"/>
    <property type="project" value="TreeGrafter"/>
</dbReference>
<keyword evidence="3 5" id="KW-0378">Hydrolase</keyword>
<feature type="binding site" evidence="4">
    <location>
        <position position="139"/>
    </location>
    <ligand>
        <name>Mn(2+)</name>
        <dbReference type="ChEBI" id="CHEBI:29035"/>
        <label>1</label>
    </ligand>
</feature>
<feature type="binding site" evidence="4">
    <location>
        <position position="166"/>
    </location>
    <ligand>
        <name>Mn(2+)</name>
        <dbReference type="ChEBI" id="CHEBI:29035"/>
        <label>1</label>
    </ligand>
</feature>
<keyword evidence="7" id="KW-1185">Reference proteome</keyword>
<evidence type="ECO:0000256" key="5">
    <source>
        <dbReference type="RuleBase" id="RU003684"/>
    </source>
</evidence>
<name>A0A2K8KM42_9GAMM</name>
<feature type="binding site" evidence="4">
    <location>
        <position position="164"/>
    </location>
    <ligand>
        <name>Mn(2+)</name>
        <dbReference type="ChEBI" id="CHEBI:29035"/>
        <label>1</label>
    </ligand>
</feature>
<dbReference type="RefSeq" id="WP_100256156.1">
    <property type="nucleotide sequence ID" value="NZ_CP011797.1"/>
</dbReference>
<dbReference type="KEGG" id="rfo:REIFOR_00604"/>
<comment type="cofactor">
    <cofactor evidence="4">
        <name>Mn(2+)</name>
        <dbReference type="ChEBI" id="CHEBI:29035"/>
    </cofactor>
    <text evidence="4">Binds 2 manganese ions per subunit.</text>
</comment>
<feature type="binding site" evidence="4">
    <location>
        <position position="246"/>
    </location>
    <ligand>
        <name>Mn(2+)</name>
        <dbReference type="ChEBI" id="CHEBI:29035"/>
        <label>1</label>
    </ligand>
</feature>
<dbReference type="SUPFAM" id="SSF52768">
    <property type="entry name" value="Arginase/deacetylase"/>
    <property type="match status" value="1"/>
</dbReference>
<evidence type="ECO:0000256" key="1">
    <source>
        <dbReference type="ARBA" id="ARBA00009227"/>
    </source>
</evidence>
<dbReference type="EC" id="3.5.3.11" evidence="6"/>
<sequence>MTDTFDQYSSGDLAFTRQSPYGTEIEAMYAGATSFLRRRYTRDLTDVDVAVIGVPYDLATSNRPGARLGPRAVRAASTQLSWARPWPWTADPFNTLNVIDFGDCVFDPGSPHTVVDQIAQWYQPIIAAGVTPLSIGGDHFITYPILKALADKHGPISLIHFDAHSDTWPDRKGRIDHGTMFYHAAKEGIVDPHSSVQLGMRTINDSNLGYTVLDALWLHEQGVDKALAIIKQTVGDRPCYITFDVDFLDPSCAPGTGTPVCGGFDTITGIRLLHGLTGLNLIGCDVVEVAPPYDHAEITALAAATMATNMICLLADVLKKPEAPAD</sequence>
<dbReference type="GO" id="GO:0046872">
    <property type="term" value="F:metal ion binding"/>
    <property type="evidence" value="ECO:0007669"/>
    <property type="project" value="UniProtKB-KW"/>
</dbReference>
<dbReference type="CDD" id="cd11592">
    <property type="entry name" value="Agmatinase_PAH"/>
    <property type="match status" value="1"/>
</dbReference>
<keyword evidence="2 4" id="KW-0479">Metal-binding</keyword>
<dbReference type="InterPro" id="IPR023696">
    <property type="entry name" value="Ureohydrolase_dom_sf"/>
</dbReference>
<dbReference type="InterPro" id="IPR006035">
    <property type="entry name" value="Ureohydrolase"/>
</dbReference>
<feature type="binding site" evidence="4">
    <location>
        <position position="162"/>
    </location>
    <ligand>
        <name>Mn(2+)</name>
        <dbReference type="ChEBI" id="CHEBI:29035"/>
        <label>1</label>
    </ligand>
</feature>
<evidence type="ECO:0000313" key="6">
    <source>
        <dbReference type="EMBL" id="ATX75772.1"/>
    </source>
</evidence>
<dbReference type="PROSITE" id="PS51409">
    <property type="entry name" value="ARGINASE_2"/>
    <property type="match status" value="1"/>
</dbReference>
<evidence type="ECO:0000313" key="7">
    <source>
        <dbReference type="Proteomes" id="UP000229757"/>
    </source>
</evidence>
<dbReference type="AlphaFoldDB" id="A0A2K8KM42"/>
<accession>A0A2K8KM42</accession>
<evidence type="ECO:0000256" key="4">
    <source>
        <dbReference type="PIRSR" id="PIRSR036979-1"/>
    </source>
</evidence>
<dbReference type="PROSITE" id="PS01053">
    <property type="entry name" value="ARGINASE_1"/>
    <property type="match status" value="1"/>
</dbReference>
<comment type="similarity">
    <text evidence="1">Belongs to the arginase family. Agmatinase subfamily.</text>
</comment>
<dbReference type="EMBL" id="CP011797">
    <property type="protein sequence ID" value="ATX75772.1"/>
    <property type="molecule type" value="Genomic_DNA"/>
</dbReference>
<evidence type="ECO:0000256" key="3">
    <source>
        <dbReference type="ARBA" id="ARBA00022801"/>
    </source>
</evidence>
<organism evidence="6 7">
    <name type="scientific">Reinekea forsetii</name>
    <dbReference type="NCBI Taxonomy" id="1336806"/>
    <lineage>
        <taxon>Bacteria</taxon>
        <taxon>Pseudomonadati</taxon>
        <taxon>Pseudomonadota</taxon>
        <taxon>Gammaproteobacteria</taxon>
        <taxon>Oceanospirillales</taxon>
        <taxon>Saccharospirillaceae</taxon>
        <taxon>Reinekea</taxon>
    </lineage>
</organism>
<dbReference type="Gene3D" id="3.40.800.10">
    <property type="entry name" value="Ureohydrolase domain"/>
    <property type="match status" value="1"/>
</dbReference>
<proteinExistence type="inferred from homology"/>
<dbReference type="NCBIfam" id="TIGR01230">
    <property type="entry name" value="agmatinase"/>
    <property type="match status" value="1"/>
</dbReference>
<dbReference type="OrthoDB" id="9789727at2"/>